<evidence type="ECO:0000256" key="3">
    <source>
        <dbReference type="ARBA" id="ARBA00023159"/>
    </source>
</evidence>
<dbReference type="PANTHER" id="PTHR13381:SF0">
    <property type="entry name" value="MEDIATOR OF RNA POLYMERASE II TRANSCRIPTION SUBUNIT 21"/>
    <property type="match status" value="1"/>
</dbReference>
<evidence type="ECO:0000256" key="2">
    <source>
        <dbReference type="ARBA" id="ARBA00023015"/>
    </source>
</evidence>
<sequence length="182" mass="18899">MSSSSDSELRARVLADPASMPPGAYAQLLDGLNLHAPLDMARDEQMAVDVVTQLQEQLELIGKHAYNFVGSLTRDAPPVAADGTPVETAGAVPAYTPADLAAQVVGASQRFDALASSLPPGGGSSAVRASDASDAGIAALMAENESLGRELQRELSEAEGVLASVRARFVDEADNMSKNVHR</sequence>
<evidence type="ECO:0000256" key="4">
    <source>
        <dbReference type="ARBA" id="ARBA00023163"/>
    </source>
</evidence>
<evidence type="ECO:0000313" key="8">
    <source>
        <dbReference type="EMBL" id="GHP02890.1"/>
    </source>
</evidence>
<evidence type="ECO:0000256" key="6">
    <source>
        <dbReference type="RuleBase" id="RU366036"/>
    </source>
</evidence>
<keyword evidence="7" id="KW-0175">Coiled coil</keyword>
<evidence type="ECO:0000313" key="9">
    <source>
        <dbReference type="Proteomes" id="UP000660262"/>
    </source>
</evidence>
<keyword evidence="2 6" id="KW-0805">Transcription regulation</keyword>
<dbReference type="PANTHER" id="PTHR13381">
    <property type="entry name" value="RNA POLYMERASE II HOLOENZYME COMPONENT SRB7"/>
    <property type="match status" value="1"/>
</dbReference>
<name>A0A830HAD2_9CHLO</name>
<dbReference type="GO" id="GO:0003712">
    <property type="term" value="F:transcription coregulator activity"/>
    <property type="evidence" value="ECO:0007669"/>
    <property type="project" value="TreeGrafter"/>
</dbReference>
<dbReference type="Proteomes" id="UP000660262">
    <property type="component" value="Unassembled WGS sequence"/>
</dbReference>
<dbReference type="GO" id="GO:0006357">
    <property type="term" value="P:regulation of transcription by RNA polymerase II"/>
    <property type="evidence" value="ECO:0007669"/>
    <property type="project" value="TreeGrafter"/>
</dbReference>
<dbReference type="SUPFAM" id="SSF140718">
    <property type="entry name" value="Mediator hinge subcomplex-like"/>
    <property type="match status" value="1"/>
</dbReference>
<accession>A0A830HAD2</accession>
<comment type="subunit">
    <text evidence="6">Component of the Mediator complex.</text>
</comment>
<reference evidence="8" key="1">
    <citation type="submission" date="2020-10" db="EMBL/GenBank/DDBJ databases">
        <title>Unveiling of a novel bifunctional photoreceptor, Dualchrome1, isolated from a cosmopolitan green alga.</title>
        <authorList>
            <person name="Suzuki S."/>
            <person name="Kawachi M."/>
        </authorList>
    </citation>
    <scope>NUCLEOTIDE SEQUENCE</scope>
    <source>
        <strain evidence="8">NIES 2893</strain>
    </source>
</reference>
<keyword evidence="4 6" id="KW-0804">Transcription</keyword>
<dbReference type="InterPro" id="IPR021384">
    <property type="entry name" value="Mediator_Med21"/>
</dbReference>
<dbReference type="AlphaFoldDB" id="A0A830HAD2"/>
<comment type="function">
    <text evidence="6">Component of the Mediator complex, a coactivator involved in the regulated transcription of nearly all RNA polymerase II-dependent genes. Mediator functions as a bridge to convey information from gene-specific regulatory proteins to the basal RNA polymerase II transcription machinery. Mediator is recruited to promoters by direct interactions with regulatory proteins and serves as a scaffold for the assembly of a functional preinitiation complex with RNA polymerase II and the general transcription factors.</text>
</comment>
<evidence type="ECO:0000256" key="1">
    <source>
        <dbReference type="ARBA" id="ARBA00004123"/>
    </source>
</evidence>
<gene>
    <name evidence="8" type="ORF">PPROV_000164500</name>
</gene>
<dbReference type="OrthoDB" id="526653at2759"/>
<dbReference type="EMBL" id="BNJQ01000004">
    <property type="protein sequence ID" value="GHP02890.1"/>
    <property type="molecule type" value="Genomic_DNA"/>
</dbReference>
<keyword evidence="5 6" id="KW-0539">Nucleus</keyword>
<comment type="caution">
    <text evidence="8">The sequence shown here is derived from an EMBL/GenBank/DDBJ whole genome shotgun (WGS) entry which is preliminary data.</text>
</comment>
<comment type="subcellular location">
    <subcellularLocation>
        <location evidence="1 6">Nucleus</location>
    </subcellularLocation>
</comment>
<evidence type="ECO:0000256" key="5">
    <source>
        <dbReference type="ARBA" id="ARBA00023242"/>
    </source>
</evidence>
<evidence type="ECO:0000256" key="7">
    <source>
        <dbReference type="SAM" id="Coils"/>
    </source>
</evidence>
<dbReference type="GO" id="GO:0016592">
    <property type="term" value="C:mediator complex"/>
    <property type="evidence" value="ECO:0007669"/>
    <property type="project" value="UniProtKB-UniRule"/>
</dbReference>
<feature type="coiled-coil region" evidence="7">
    <location>
        <begin position="137"/>
        <end position="168"/>
    </location>
</feature>
<keyword evidence="9" id="KW-1185">Reference proteome</keyword>
<dbReference type="InterPro" id="IPR037212">
    <property type="entry name" value="Med7/Med21-like"/>
</dbReference>
<organism evidence="8 9">
    <name type="scientific">Pycnococcus provasolii</name>
    <dbReference type="NCBI Taxonomy" id="41880"/>
    <lineage>
        <taxon>Eukaryota</taxon>
        <taxon>Viridiplantae</taxon>
        <taxon>Chlorophyta</taxon>
        <taxon>Pseudoscourfieldiophyceae</taxon>
        <taxon>Pseudoscourfieldiales</taxon>
        <taxon>Pycnococcaceae</taxon>
        <taxon>Pycnococcus</taxon>
    </lineage>
</organism>
<dbReference type="Gene3D" id="6.10.280.10">
    <property type="entry name" value="Mediator complex, subunit Med21"/>
    <property type="match status" value="1"/>
</dbReference>
<keyword evidence="3 6" id="KW-0010">Activator</keyword>
<proteinExistence type="inferred from homology"/>
<protein>
    <recommendedName>
        <fullName evidence="6">Mediator of RNA polymerase II transcription subunit 21</fullName>
    </recommendedName>
</protein>
<comment type="similarity">
    <text evidence="6">Belongs to the Mediator complex subunit 21 family.</text>
</comment>